<feature type="signal peptide" evidence="1">
    <location>
        <begin position="1"/>
        <end position="20"/>
    </location>
</feature>
<dbReference type="EMBL" id="WHWC01000008">
    <property type="protein sequence ID" value="KAG8378401.1"/>
    <property type="molecule type" value="Genomic_DNA"/>
</dbReference>
<keyword evidence="1" id="KW-0732">Signal</keyword>
<reference evidence="2" key="1">
    <citation type="submission" date="2019-10" db="EMBL/GenBank/DDBJ databases">
        <authorList>
            <person name="Zhang R."/>
            <person name="Pan Y."/>
            <person name="Wang J."/>
            <person name="Ma R."/>
            <person name="Yu S."/>
        </authorList>
    </citation>
    <scope>NUCLEOTIDE SEQUENCE</scope>
    <source>
        <strain evidence="2">LA-IB0</strain>
        <tissue evidence="2">Leaf</tissue>
    </source>
</reference>
<feature type="chain" id="PRO_5043350025" evidence="1">
    <location>
        <begin position="21"/>
        <end position="81"/>
    </location>
</feature>
<evidence type="ECO:0000256" key="1">
    <source>
        <dbReference type="SAM" id="SignalP"/>
    </source>
</evidence>
<sequence length="81" mass="8801">MKLLSIFLIALLFIQALVEAKSEIDAAHSLSQIAAMRVQGDARSRRERTCATEHARRVAPGVTACHRVLMATKTSAPAMLV</sequence>
<gene>
    <name evidence="2" type="ORF">BUALT_Bualt08G0133600</name>
</gene>
<keyword evidence="3" id="KW-1185">Reference proteome</keyword>
<protein>
    <submittedName>
        <fullName evidence="2">Uncharacterized protein</fullName>
    </submittedName>
</protein>
<dbReference type="AlphaFoldDB" id="A0AAV6X5H8"/>
<organism evidence="2 3">
    <name type="scientific">Buddleja alternifolia</name>
    <dbReference type="NCBI Taxonomy" id="168488"/>
    <lineage>
        <taxon>Eukaryota</taxon>
        <taxon>Viridiplantae</taxon>
        <taxon>Streptophyta</taxon>
        <taxon>Embryophyta</taxon>
        <taxon>Tracheophyta</taxon>
        <taxon>Spermatophyta</taxon>
        <taxon>Magnoliopsida</taxon>
        <taxon>eudicotyledons</taxon>
        <taxon>Gunneridae</taxon>
        <taxon>Pentapetalae</taxon>
        <taxon>asterids</taxon>
        <taxon>lamiids</taxon>
        <taxon>Lamiales</taxon>
        <taxon>Scrophulariaceae</taxon>
        <taxon>Buddlejeae</taxon>
        <taxon>Buddleja</taxon>
    </lineage>
</organism>
<comment type="caution">
    <text evidence="2">The sequence shown here is derived from an EMBL/GenBank/DDBJ whole genome shotgun (WGS) entry which is preliminary data.</text>
</comment>
<accession>A0AAV6X5H8</accession>
<proteinExistence type="predicted"/>
<evidence type="ECO:0000313" key="3">
    <source>
        <dbReference type="Proteomes" id="UP000826271"/>
    </source>
</evidence>
<evidence type="ECO:0000313" key="2">
    <source>
        <dbReference type="EMBL" id="KAG8378401.1"/>
    </source>
</evidence>
<name>A0AAV6X5H8_9LAMI</name>
<dbReference type="Proteomes" id="UP000826271">
    <property type="component" value="Unassembled WGS sequence"/>
</dbReference>